<sequence>MANFYCKCCGIKYTSVSSLTSGSCSKNPEGKKHALYEGSEKSKYVCKFCGIKYTSLSSLCSGSCSKNPTTKKHSPAL</sequence>
<dbReference type="STRING" id="228957.SAMN04488008_1167"/>
<protein>
    <submittedName>
        <fullName evidence="1">Uncharacterized protein</fullName>
    </submittedName>
</protein>
<accession>A0A1H7XE18</accession>
<reference evidence="2" key="1">
    <citation type="submission" date="2016-10" db="EMBL/GenBank/DDBJ databases">
        <authorList>
            <person name="Varghese N."/>
            <person name="Submissions S."/>
        </authorList>
    </citation>
    <scope>NUCLEOTIDE SEQUENCE [LARGE SCALE GENOMIC DNA]</scope>
    <source>
        <strain evidence="2">DSM 16471</strain>
    </source>
</reference>
<dbReference type="EMBL" id="FNZN01000016">
    <property type="protein sequence ID" value="SEM32030.1"/>
    <property type="molecule type" value="Genomic_DNA"/>
</dbReference>
<keyword evidence="2" id="KW-1185">Reference proteome</keyword>
<dbReference type="PROSITE" id="PS51257">
    <property type="entry name" value="PROKAR_LIPOPROTEIN"/>
    <property type="match status" value="1"/>
</dbReference>
<gene>
    <name evidence="1" type="ORF">SAMN04488008_1167</name>
</gene>
<organism evidence="1 2">
    <name type="scientific">Maribacter orientalis</name>
    <dbReference type="NCBI Taxonomy" id="228957"/>
    <lineage>
        <taxon>Bacteria</taxon>
        <taxon>Pseudomonadati</taxon>
        <taxon>Bacteroidota</taxon>
        <taxon>Flavobacteriia</taxon>
        <taxon>Flavobacteriales</taxon>
        <taxon>Flavobacteriaceae</taxon>
        <taxon>Maribacter</taxon>
    </lineage>
</organism>
<proteinExistence type="predicted"/>
<evidence type="ECO:0000313" key="1">
    <source>
        <dbReference type="EMBL" id="SEM32030.1"/>
    </source>
</evidence>
<dbReference type="Proteomes" id="UP000198990">
    <property type="component" value="Unassembled WGS sequence"/>
</dbReference>
<name>A0A1H7XE18_9FLAO</name>
<dbReference type="AlphaFoldDB" id="A0A1H7XE18"/>
<evidence type="ECO:0000313" key="2">
    <source>
        <dbReference type="Proteomes" id="UP000198990"/>
    </source>
</evidence>